<keyword evidence="1" id="KW-0732">Signal</keyword>
<accession>A0A8S1GNL6</accession>
<gene>
    <name evidence="2" type="ORF">CAUJ_LOCUS473</name>
</gene>
<dbReference type="EMBL" id="CAJGYM010000001">
    <property type="protein sequence ID" value="CAD6184554.1"/>
    <property type="molecule type" value="Genomic_DNA"/>
</dbReference>
<dbReference type="Proteomes" id="UP000835052">
    <property type="component" value="Unassembled WGS sequence"/>
</dbReference>
<evidence type="ECO:0000313" key="2">
    <source>
        <dbReference type="EMBL" id="CAD6184554.1"/>
    </source>
</evidence>
<proteinExistence type="predicted"/>
<protein>
    <submittedName>
        <fullName evidence="2">Uncharacterized protein</fullName>
    </submittedName>
</protein>
<name>A0A8S1GNL6_9PELO</name>
<dbReference type="OrthoDB" id="5829932at2759"/>
<sequence>MVAQLSLAVFCGIFGAVTAGLSAQQRGKVDVSMGTIKDSAQYGAMPYFEIPVDGQKLTVPKSFYHYSEREMAANAKFGVPDEAELIETDTLFVDNRKEINGLYLPLPNMEPINLHFINQRTFEKGLDTTAHEESPSSFLHQAKTICRSKSERECEAALLKYHRAKSHQLRRERQPLHEQLLTLGELSSSAKVRDREGEGLGVVVGVPGYDPLYLGAALGHDNSHDLKVRFSPPS</sequence>
<keyword evidence="3" id="KW-1185">Reference proteome</keyword>
<evidence type="ECO:0000256" key="1">
    <source>
        <dbReference type="SAM" id="SignalP"/>
    </source>
</evidence>
<organism evidence="2 3">
    <name type="scientific">Caenorhabditis auriculariae</name>
    <dbReference type="NCBI Taxonomy" id="2777116"/>
    <lineage>
        <taxon>Eukaryota</taxon>
        <taxon>Metazoa</taxon>
        <taxon>Ecdysozoa</taxon>
        <taxon>Nematoda</taxon>
        <taxon>Chromadorea</taxon>
        <taxon>Rhabditida</taxon>
        <taxon>Rhabditina</taxon>
        <taxon>Rhabditomorpha</taxon>
        <taxon>Rhabditoidea</taxon>
        <taxon>Rhabditidae</taxon>
        <taxon>Peloderinae</taxon>
        <taxon>Caenorhabditis</taxon>
    </lineage>
</organism>
<evidence type="ECO:0000313" key="3">
    <source>
        <dbReference type="Proteomes" id="UP000835052"/>
    </source>
</evidence>
<feature type="signal peptide" evidence="1">
    <location>
        <begin position="1"/>
        <end position="19"/>
    </location>
</feature>
<dbReference type="AlphaFoldDB" id="A0A8S1GNL6"/>
<feature type="chain" id="PRO_5035895587" evidence="1">
    <location>
        <begin position="20"/>
        <end position="234"/>
    </location>
</feature>
<comment type="caution">
    <text evidence="2">The sequence shown here is derived from an EMBL/GenBank/DDBJ whole genome shotgun (WGS) entry which is preliminary data.</text>
</comment>
<reference evidence="2" key="1">
    <citation type="submission" date="2020-10" db="EMBL/GenBank/DDBJ databases">
        <authorList>
            <person name="Kikuchi T."/>
        </authorList>
    </citation>
    <scope>NUCLEOTIDE SEQUENCE</scope>
    <source>
        <strain evidence="2">NKZ352</strain>
    </source>
</reference>